<dbReference type="CDD" id="cd02440">
    <property type="entry name" value="AdoMet_MTases"/>
    <property type="match status" value="1"/>
</dbReference>
<sequence length="351" mass="39717">MAIDPSRQAAQDSDDEPDNQVFATVTNGNHVDIDDSDAASDTSSVLTEIQPHEFEGYFDERDGRLFHSHGGLPYPLPVDGPEQQRLNFQHDALCQLLNANYVVPLAQILTPTPGMHRRVLDLCTGTGKWVMDMASEFTHVRFHGVDIVPIATREPPANVHFEMADVNRLLRWHDNTMDFVHARSVSLAVVDYPAMLREVARVLRPGGLFFSGEVGRYVKYAPNSRLHTSAYAPGAGNFFRVINDRLARYRQLREITSDIPQWIHESGLFEDITVQEHFIPIGDWHEDPGMQSVGRTYKAAMEIFADSLKPMLRDVGMLEWELEDVVGRFLNDMNTVRGMVSVYHTVWATKV</sequence>
<dbReference type="Pfam" id="PF13649">
    <property type="entry name" value="Methyltransf_25"/>
    <property type="match status" value="1"/>
</dbReference>
<evidence type="ECO:0000256" key="1">
    <source>
        <dbReference type="SAM" id="MobiDB-lite"/>
    </source>
</evidence>
<reference evidence="3" key="1">
    <citation type="submission" date="2011-04" db="EMBL/GenBank/DDBJ databases">
        <title>Evolution of plant cell wall degrading machinery underlies the functional diversity of forest fungi.</title>
        <authorList>
            <consortium name="US DOE Joint Genome Institute (JGI-PGF)"/>
            <person name="Eastwood D.C."/>
            <person name="Floudas D."/>
            <person name="Binder M."/>
            <person name="Majcherczyk A."/>
            <person name="Schneider P."/>
            <person name="Aerts A."/>
            <person name="Asiegbu F.O."/>
            <person name="Baker S.E."/>
            <person name="Barry K."/>
            <person name="Bendiksby M."/>
            <person name="Blumentritt M."/>
            <person name="Coutinho P.M."/>
            <person name="Cullen D."/>
            <person name="Cullen D."/>
            <person name="Gathman A."/>
            <person name="Goodell B."/>
            <person name="Henrissat B."/>
            <person name="Ihrmark K."/>
            <person name="Kauserud H."/>
            <person name="Kohler A."/>
            <person name="LaButti K."/>
            <person name="Lapidus A."/>
            <person name="Lavin J.L."/>
            <person name="Lee Y.-H."/>
            <person name="Lindquist E."/>
            <person name="Lilly W."/>
            <person name="Lucas S."/>
            <person name="Morin E."/>
            <person name="Murat C."/>
            <person name="Oguiza J.A."/>
            <person name="Park J."/>
            <person name="Pisabarro A.G."/>
            <person name="Riley R."/>
            <person name="Rosling A."/>
            <person name="Salamov A."/>
            <person name="Schmidt O."/>
            <person name="Schmutz J."/>
            <person name="Skrede I."/>
            <person name="Stenlid J."/>
            <person name="Wiebenga A."/>
            <person name="Xie X."/>
            <person name="Kues U."/>
            <person name="Hibbett D.S."/>
            <person name="Hoffmeister D."/>
            <person name="Hogberg N."/>
            <person name="Martin F."/>
            <person name="Grigoriev I.V."/>
            <person name="Watkinson S.C."/>
        </authorList>
    </citation>
    <scope>NUCLEOTIDE SEQUENCE</scope>
    <source>
        <strain evidence="3">S7.9</strain>
    </source>
</reference>
<accession>F8P992</accession>
<dbReference type="SUPFAM" id="SSF53335">
    <property type="entry name" value="S-adenosyl-L-methionine-dependent methyltransferases"/>
    <property type="match status" value="1"/>
</dbReference>
<dbReference type="GeneID" id="18816867"/>
<evidence type="ECO:0000259" key="2">
    <source>
        <dbReference type="Pfam" id="PF13649"/>
    </source>
</evidence>
<evidence type="ECO:0000313" key="3">
    <source>
        <dbReference type="EMBL" id="EGO20221.1"/>
    </source>
</evidence>
<dbReference type="Proteomes" id="UP000008064">
    <property type="component" value="Unassembled WGS sequence"/>
</dbReference>
<organism>
    <name type="scientific">Serpula lacrymans var. lacrymans (strain S7.9)</name>
    <name type="common">Dry rot fungus</name>
    <dbReference type="NCBI Taxonomy" id="578457"/>
    <lineage>
        <taxon>Eukaryota</taxon>
        <taxon>Fungi</taxon>
        <taxon>Dikarya</taxon>
        <taxon>Basidiomycota</taxon>
        <taxon>Agaricomycotina</taxon>
        <taxon>Agaricomycetes</taxon>
        <taxon>Agaricomycetidae</taxon>
        <taxon>Boletales</taxon>
        <taxon>Coniophorineae</taxon>
        <taxon>Serpulaceae</taxon>
        <taxon>Serpula</taxon>
    </lineage>
</organism>
<dbReference type="OrthoDB" id="2013972at2759"/>
<dbReference type="InterPro" id="IPR041698">
    <property type="entry name" value="Methyltransf_25"/>
</dbReference>
<dbReference type="AlphaFoldDB" id="F8P992"/>
<gene>
    <name evidence="3" type="ORF">SERLADRAFT_452928</name>
</gene>
<protein>
    <recommendedName>
        <fullName evidence="2">Methyltransferase domain-containing protein</fullName>
    </recommendedName>
</protein>
<dbReference type="InterPro" id="IPR029063">
    <property type="entry name" value="SAM-dependent_MTases_sf"/>
</dbReference>
<feature type="region of interest" description="Disordered" evidence="1">
    <location>
        <begin position="1"/>
        <end position="21"/>
    </location>
</feature>
<dbReference type="RefSeq" id="XP_007322966.1">
    <property type="nucleotide sequence ID" value="XM_007322904.1"/>
</dbReference>
<dbReference type="Gene3D" id="3.40.50.150">
    <property type="entry name" value="Vaccinia Virus protein VP39"/>
    <property type="match status" value="1"/>
</dbReference>
<dbReference type="PANTHER" id="PTHR43591">
    <property type="entry name" value="METHYLTRANSFERASE"/>
    <property type="match status" value="1"/>
</dbReference>
<dbReference type="EMBL" id="GL945441">
    <property type="protein sequence ID" value="EGO20221.1"/>
    <property type="molecule type" value="Genomic_DNA"/>
</dbReference>
<proteinExistence type="predicted"/>
<name>F8P992_SERL9</name>
<dbReference type="KEGG" id="sla:SERLADRAFT_452928"/>
<dbReference type="HOGENOM" id="CLU_010595_5_1_1"/>
<feature type="domain" description="Methyltransferase" evidence="2">
    <location>
        <begin position="119"/>
        <end position="207"/>
    </location>
</feature>